<dbReference type="VEuPathDB" id="FungiDB:ASPGLDRAFT_987773"/>
<protein>
    <submittedName>
        <fullName evidence="2">Uncharacterized protein</fullName>
    </submittedName>
</protein>
<organism evidence="2 3">
    <name type="scientific">Aspergillus glaucus CBS 516.65</name>
    <dbReference type="NCBI Taxonomy" id="1160497"/>
    <lineage>
        <taxon>Eukaryota</taxon>
        <taxon>Fungi</taxon>
        <taxon>Dikarya</taxon>
        <taxon>Ascomycota</taxon>
        <taxon>Pezizomycotina</taxon>
        <taxon>Eurotiomycetes</taxon>
        <taxon>Eurotiomycetidae</taxon>
        <taxon>Eurotiales</taxon>
        <taxon>Aspergillaceae</taxon>
        <taxon>Aspergillus</taxon>
        <taxon>Aspergillus subgen. Aspergillus</taxon>
    </lineage>
</organism>
<accession>A0A1L9VUY5</accession>
<sequence length="110" mass="12932">MNLTTESGLQGWFIHFLSRSSLFRPYTAVLFFCFVLSLYYLSLLSCKRQHRGRRLTWTHTYLHSVESGYPVFFDILFSFVVYLQGCFRFGDLAGGLYLSVYIELPYRPDS</sequence>
<name>A0A1L9VUY5_ASPGL</name>
<proteinExistence type="predicted"/>
<keyword evidence="3" id="KW-1185">Reference proteome</keyword>
<keyword evidence="1" id="KW-0812">Transmembrane</keyword>
<gene>
    <name evidence="2" type="ORF">ASPGLDRAFT_987773</name>
</gene>
<feature type="transmembrane region" description="Helical" evidence="1">
    <location>
        <begin position="26"/>
        <end position="44"/>
    </location>
</feature>
<dbReference type="EMBL" id="KV878890">
    <property type="protein sequence ID" value="OJJ87725.1"/>
    <property type="molecule type" value="Genomic_DNA"/>
</dbReference>
<dbReference type="GeneID" id="34466890"/>
<evidence type="ECO:0000256" key="1">
    <source>
        <dbReference type="SAM" id="Phobius"/>
    </source>
</evidence>
<dbReference type="RefSeq" id="XP_022404408.1">
    <property type="nucleotide sequence ID" value="XM_022550630.1"/>
</dbReference>
<keyword evidence="1" id="KW-0472">Membrane</keyword>
<evidence type="ECO:0000313" key="3">
    <source>
        <dbReference type="Proteomes" id="UP000184300"/>
    </source>
</evidence>
<dbReference type="OrthoDB" id="10430355at2759"/>
<dbReference type="Proteomes" id="UP000184300">
    <property type="component" value="Unassembled WGS sequence"/>
</dbReference>
<keyword evidence="1" id="KW-1133">Transmembrane helix</keyword>
<reference evidence="3" key="1">
    <citation type="journal article" date="2017" name="Genome Biol.">
        <title>Comparative genomics reveals high biological diversity and specific adaptations in the industrially and medically important fungal genus Aspergillus.</title>
        <authorList>
            <person name="de Vries R.P."/>
            <person name="Riley R."/>
            <person name="Wiebenga A."/>
            <person name="Aguilar-Osorio G."/>
            <person name="Amillis S."/>
            <person name="Uchima C.A."/>
            <person name="Anderluh G."/>
            <person name="Asadollahi M."/>
            <person name="Askin M."/>
            <person name="Barry K."/>
            <person name="Battaglia E."/>
            <person name="Bayram O."/>
            <person name="Benocci T."/>
            <person name="Braus-Stromeyer S.A."/>
            <person name="Caldana C."/>
            <person name="Canovas D."/>
            <person name="Cerqueira G.C."/>
            <person name="Chen F."/>
            <person name="Chen W."/>
            <person name="Choi C."/>
            <person name="Clum A."/>
            <person name="Dos Santos R.A."/>
            <person name="Damasio A.R."/>
            <person name="Diallinas G."/>
            <person name="Emri T."/>
            <person name="Fekete E."/>
            <person name="Flipphi M."/>
            <person name="Freyberg S."/>
            <person name="Gallo A."/>
            <person name="Gournas C."/>
            <person name="Habgood R."/>
            <person name="Hainaut M."/>
            <person name="Harispe M.L."/>
            <person name="Henrissat B."/>
            <person name="Hilden K.S."/>
            <person name="Hope R."/>
            <person name="Hossain A."/>
            <person name="Karabika E."/>
            <person name="Karaffa L."/>
            <person name="Karanyi Z."/>
            <person name="Krasevec N."/>
            <person name="Kuo A."/>
            <person name="Kusch H."/>
            <person name="LaButti K."/>
            <person name="Lagendijk E.L."/>
            <person name="Lapidus A."/>
            <person name="Levasseur A."/>
            <person name="Lindquist E."/>
            <person name="Lipzen A."/>
            <person name="Logrieco A.F."/>
            <person name="MacCabe A."/>
            <person name="Maekelae M.R."/>
            <person name="Malavazi I."/>
            <person name="Melin P."/>
            <person name="Meyer V."/>
            <person name="Mielnichuk N."/>
            <person name="Miskei M."/>
            <person name="Molnar A.P."/>
            <person name="Mule G."/>
            <person name="Ngan C.Y."/>
            <person name="Orejas M."/>
            <person name="Orosz E."/>
            <person name="Ouedraogo J.P."/>
            <person name="Overkamp K.M."/>
            <person name="Park H.-S."/>
            <person name="Perrone G."/>
            <person name="Piumi F."/>
            <person name="Punt P.J."/>
            <person name="Ram A.F."/>
            <person name="Ramon A."/>
            <person name="Rauscher S."/>
            <person name="Record E."/>
            <person name="Riano-Pachon D.M."/>
            <person name="Robert V."/>
            <person name="Roehrig J."/>
            <person name="Ruller R."/>
            <person name="Salamov A."/>
            <person name="Salih N.S."/>
            <person name="Samson R.A."/>
            <person name="Sandor E."/>
            <person name="Sanguinetti M."/>
            <person name="Schuetze T."/>
            <person name="Sepcic K."/>
            <person name="Shelest E."/>
            <person name="Sherlock G."/>
            <person name="Sophianopoulou V."/>
            <person name="Squina F.M."/>
            <person name="Sun H."/>
            <person name="Susca A."/>
            <person name="Todd R.B."/>
            <person name="Tsang A."/>
            <person name="Unkles S.E."/>
            <person name="van de Wiele N."/>
            <person name="van Rossen-Uffink D."/>
            <person name="Oliveira J.V."/>
            <person name="Vesth T.C."/>
            <person name="Visser J."/>
            <person name="Yu J.-H."/>
            <person name="Zhou M."/>
            <person name="Andersen M.R."/>
            <person name="Archer D.B."/>
            <person name="Baker S.E."/>
            <person name="Benoit I."/>
            <person name="Brakhage A.A."/>
            <person name="Braus G.H."/>
            <person name="Fischer R."/>
            <person name="Frisvad J.C."/>
            <person name="Goldman G.H."/>
            <person name="Houbraken J."/>
            <person name="Oakley B."/>
            <person name="Pocsi I."/>
            <person name="Scazzocchio C."/>
            <person name="Seiboth B."/>
            <person name="vanKuyk P.A."/>
            <person name="Wortman J."/>
            <person name="Dyer P.S."/>
            <person name="Grigoriev I.V."/>
        </authorList>
    </citation>
    <scope>NUCLEOTIDE SEQUENCE [LARGE SCALE GENOMIC DNA]</scope>
    <source>
        <strain evidence="3">CBS 516.65</strain>
    </source>
</reference>
<evidence type="ECO:0000313" key="2">
    <source>
        <dbReference type="EMBL" id="OJJ87725.1"/>
    </source>
</evidence>
<dbReference type="AlphaFoldDB" id="A0A1L9VUY5"/>